<proteinExistence type="predicted"/>
<dbReference type="KEGG" id="rhf:EUB48_16615"/>
<keyword evidence="2" id="KW-1185">Reference proteome</keyword>
<dbReference type="OrthoDB" id="8812451at2"/>
<dbReference type="Proteomes" id="UP000316798">
    <property type="component" value="Chromosome"/>
</dbReference>
<name>A0A515DE86_9BURK</name>
<reference evidence="1 2" key="1">
    <citation type="submission" date="2019-01" db="EMBL/GenBank/DDBJ databases">
        <title>Genomic insights into a novel species Rhodoferax sp.</title>
        <authorList>
            <person name="Jin L."/>
        </authorList>
    </citation>
    <scope>NUCLEOTIDE SEQUENCE [LARGE SCALE GENOMIC DNA]</scope>
    <source>
        <strain evidence="1 2">CHu59-6-5</strain>
    </source>
</reference>
<evidence type="ECO:0000313" key="2">
    <source>
        <dbReference type="Proteomes" id="UP000316798"/>
    </source>
</evidence>
<dbReference type="EMBL" id="CP035503">
    <property type="protein sequence ID" value="QDL38731.1"/>
    <property type="molecule type" value="Genomic_DNA"/>
</dbReference>
<protein>
    <submittedName>
        <fullName evidence="1">Uncharacterized protein</fullName>
    </submittedName>
</protein>
<evidence type="ECO:0000313" key="1">
    <source>
        <dbReference type="EMBL" id="QDL38731.1"/>
    </source>
</evidence>
<sequence>MKTSTAQFLLNALLSLLILAAGLALYDRIVVRPALVIGMVDVAEVYRAKEAEFTQMLTKTALEEDRQKALLMARAFAQRLPVALEELPRDCGCLVILKSALAGPTPHTVDLTPLLRKKVDTP</sequence>
<dbReference type="AlphaFoldDB" id="A0A515DE86"/>
<organism evidence="1 2">
    <name type="scientific">Rhodoferax sediminis</name>
    <dbReference type="NCBI Taxonomy" id="2509614"/>
    <lineage>
        <taxon>Bacteria</taxon>
        <taxon>Pseudomonadati</taxon>
        <taxon>Pseudomonadota</taxon>
        <taxon>Betaproteobacteria</taxon>
        <taxon>Burkholderiales</taxon>
        <taxon>Comamonadaceae</taxon>
        <taxon>Rhodoferax</taxon>
    </lineage>
</organism>
<dbReference type="RefSeq" id="WP_142820168.1">
    <property type="nucleotide sequence ID" value="NZ_CP035503.1"/>
</dbReference>
<gene>
    <name evidence="1" type="ORF">EUB48_16615</name>
</gene>
<accession>A0A515DE86</accession>